<evidence type="ECO:0000313" key="6">
    <source>
        <dbReference type="Proteomes" id="UP000770717"/>
    </source>
</evidence>
<keyword evidence="6" id="KW-1185">Reference proteome</keyword>
<dbReference type="SMART" id="SM00028">
    <property type="entry name" value="TPR"/>
    <property type="match status" value="10"/>
</dbReference>
<evidence type="ECO:0000313" key="5">
    <source>
        <dbReference type="EMBL" id="KAG9481065.1"/>
    </source>
</evidence>
<protein>
    <recommendedName>
        <fullName evidence="7">Tetratricopeptide repeat domain 6</fullName>
    </recommendedName>
</protein>
<dbReference type="AlphaFoldDB" id="A0A8J6F682"/>
<dbReference type="InterPro" id="IPR011990">
    <property type="entry name" value="TPR-like_helical_dom_sf"/>
</dbReference>
<comment type="caution">
    <text evidence="5">The sequence shown here is derived from an EMBL/GenBank/DDBJ whole genome shotgun (WGS) entry which is preliminary data.</text>
</comment>
<dbReference type="EMBL" id="WNTK01000006">
    <property type="protein sequence ID" value="KAG9481065.1"/>
    <property type="molecule type" value="Genomic_DNA"/>
</dbReference>
<dbReference type="SUPFAM" id="SSF48452">
    <property type="entry name" value="TPR-like"/>
    <property type="match status" value="2"/>
</dbReference>
<dbReference type="OrthoDB" id="1658288at2759"/>
<dbReference type="PROSITE" id="PS50005">
    <property type="entry name" value="TPR"/>
    <property type="match status" value="3"/>
</dbReference>
<feature type="region of interest" description="Disordered" evidence="4">
    <location>
        <begin position="189"/>
        <end position="247"/>
    </location>
</feature>
<evidence type="ECO:0000256" key="2">
    <source>
        <dbReference type="ARBA" id="ARBA00022803"/>
    </source>
</evidence>
<keyword evidence="2 3" id="KW-0802">TPR repeat</keyword>
<feature type="compositionally biased region" description="Low complexity" evidence="4">
    <location>
        <begin position="222"/>
        <end position="233"/>
    </location>
</feature>
<dbReference type="Pfam" id="PF13432">
    <property type="entry name" value="TPR_16"/>
    <property type="match status" value="1"/>
</dbReference>
<reference evidence="5" key="1">
    <citation type="thesis" date="2020" institute="ProQuest LLC" country="789 East Eisenhower Parkway, Ann Arbor, MI, USA">
        <title>Comparative Genomics and Chromosome Evolution.</title>
        <authorList>
            <person name="Mudd A.B."/>
        </authorList>
    </citation>
    <scope>NUCLEOTIDE SEQUENCE</scope>
    <source>
        <strain evidence="5">HN-11 Male</strain>
        <tissue evidence="5">Kidney and liver</tissue>
    </source>
</reference>
<dbReference type="Gene3D" id="1.25.40.10">
    <property type="entry name" value="Tetratricopeptide repeat domain"/>
    <property type="match status" value="4"/>
</dbReference>
<dbReference type="InterPro" id="IPR019734">
    <property type="entry name" value="TPR_rpt"/>
</dbReference>
<dbReference type="Proteomes" id="UP000770717">
    <property type="component" value="Unassembled WGS sequence"/>
</dbReference>
<feature type="compositionally biased region" description="Polar residues" evidence="4">
    <location>
        <begin position="77"/>
        <end position="94"/>
    </location>
</feature>
<evidence type="ECO:0000256" key="1">
    <source>
        <dbReference type="ARBA" id="ARBA00022737"/>
    </source>
</evidence>
<proteinExistence type="predicted"/>
<accession>A0A8J6F682</accession>
<feature type="repeat" description="TPR" evidence="3">
    <location>
        <begin position="791"/>
        <end position="824"/>
    </location>
</feature>
<keyword evidence="1" id="KW-0677">Repeat</keyword>
<dbReference type="PANTHER" id="PTHR44858">
    <property type="entry name" value="TETRATRICOPEPTIDE REPEAT PROTEIN 6"/>
    <property type="match status" value="1"/>
</dbReference>
<evidence type="ECO:0008006" key="7">
    <source>
        <dbReference type="Google" id="ProtNLM"/>
    </source>
</evidence>
<feature type="region of interest" description="Disordered" evidence="4">
    <location>
        <begin position="32"/>
        <end position="94"/>
    </location>
</feature>
<evidence type="ECO:0000256" key="3">
    <source>
        <dbReference type="PROSITE-ProRule" id="PRU00339"/>
    </source>
</evidence>
<organism evidence="5 6">
    <name type="scientific">Eleutherodactylus coqui</name>
    <name type="common">Puerto Rican coqui</name>
    <dbReference type="NCBI Taxonomy" id="57060"/>
    <lineage>
        <taxon>Eukaryota</taxon>
        <taxon>Metazoa</taxon>
        <taxon>Chordata</taxon>
        <taxon>Craniata</taxon>
        <taxon>Vertebrata</taxon>
        <taxon>Euteleostomi</taxon>
        <taxon>Amphibia</taxon>
        <taxon>Batrachia</taxon>
        <taxon>Anura</taxon>
        <taxon>Neobatrachia</taxon>
        <taxon>Hyloidea</taxon>
        <taxon>Eleutherodactylidae</taxon>
        <taxon>Eleutherodactylinae</taxon>
        <taxon>Eleutherodactylus</taxon>
        <taxon>Eleutherodactylus</taxon>
    </lineage>
</organism>
<dbReference type="PANTHER" id="PTHR44858:SF1">
    <property type="entry name" value="UDP-N-ACETYLGLUCOSAMINE--PEPTIDE N-ACETYLGLUCOSAMINYLTRANSFERASE SPINDLY-RELATED"/>
    <property type="match status" value="1"/>
</dbReference>
<evidence type="ECO:0000256" key="4">
    <source>
        <dbReference type="SAM" id="MobiDB-lite"/>
    </source>
</evidence>
<feature type="compositionally biased region" description="Polar residues" evidence="4">
    <location>
        <begin position="58"/>
        <end position="69"/>
    </location>
</feature>
<feature type="repeat" description="TPR" evidence="3">
    <location>
        <begin position="686"/>
        <end position="719"/>
    </location>
</feature>
<feature type="repeat" description="TPR" evidence="3">
    <location>
        <begin position="757"/>
        <end position="790"/>
    </location>
</feature>
<dbReference type="InterPro" id="IPR050498">
    <property type="entry name" value="Ycf3"/>
</dbReference>
<name>A0A8J6F682_ELECQ</name>
<sequence>MSDRRGHLHFRLNYAEELRIKKELERLLKPPHRAIRHDMVELRPKSSSPLSRMKDPSILQSNQFNSLSRPRSEVRGKQSSAACQSAPTSAASRIDAVSNTVEIRHEDEEVCGSTYGEVTQEPKDQTQPQHSQLYVLGTEHNVMRPSIASLVGTTKPIIVSTRPEPPSKPRSYMLQDSVKCRIVRKAPVKEKVGSKKQKVAPLTSSKMKKAVEVRPAEDTDDTSTSSSSDSQNSEDSESRITSGKKEKEFHRLKLQTLATSDQAQVGDPIVVELPHVVEATLTHSNVDQNDTKGIESVVSSVKTKARSVDEIIASLRSPQSYTASDLMIKQLMESVLGVDYNVASPEITEEETDVQEREAKLPQLERTETFVEAQLLEQSELLVPEADVVLTVDKLSTQSSLPMDKDEEETSQRFMSSGETSILSLKVEEMTEAAAKEILKSSAKISVSDIISVKGDAALLTRRNTAKTWPSAALLATWKPMTKGQYLYEMKKYDLASFCIHYTAEMTEGSSPVQQALVQSFLQQNSSAIDCLVSAINNKPVPALIILLGKIQMKAKKNKEASESFRMALDLLSQLEERSSTSDKAEVFYLLGLCYMEQFKFLPAFEALTSAVKNRSGYGDAYYQRGLCRMRLQQSKCVQDFNKALQINPKHLQAYLCRAAFYGFRKRYSKAIMNCNAAIKVQPRSVRAYLYRGALKYYIKAYKLAIQDLTKATELDPSCSLVYYNRGVCYHQMKIYEEALKDYGIVLILGGWKEVDVKVLVNRGLLYLELHDYANALEDFKAVAMKTPGDVKIHQVIGNCHHRLQQYAEAVRAFSQVLQINPLIPEGYIGRGNAYMEYGHVEGIKCAQEDFVKALHLKPSCIDARICLGYNLQAQGRLQQAWNQFTVTLDIDARSMLGFEGRAIVNLQMGDTFAALQDMNAALKACRNDMSNFTEGEKKVAATLK</sequence>
<gene>
    <name evidence="5" type="ORF">GDO78_010355</name>
</gene>